<evidence type="ECO:0000256" key="3">
    <source>
        <dbReference type="ARBA" id="ARBA00023002"/>
    </source>
</evidence>
<keyword evidence="5" id="KW-0676">Redox-active center</keyword>
<keyword evidence="9" id="KW-0413">Isomerase</keyword>
<dbReference type="RefSeq" id="WP_132748173.1">
    <property type="nucleotide sequence ID" value="NZ_SLXK01000056.1"/>
</dbReference>
<evidence type="ECO:0000256" key="7">
    <source>
        <dbReference type="SAM" id="Phobius"/>
    </source>
</evidence>
<keyword evidence="4" id="KW-1015">Disulfide bond</keyword>
<evidence type="ECO:0000259" key="8">
    <source>
        <dbReference type="Pfam" id="PF13462"/>
    </source>
</evidence>
<dbReference type="InterPro" id="IPR036249">
    <property type="entry name" value="Thioredoxin-like_sf"/>
</dbReference>
<dbReference type="InterPro" id="IPR012336">
    <property type="entry name" value="Thioredoxin-like_fold"/>
</dbReference>
<organism evidence="9 10">
    <name type="scientific">Scopulibacillus darangshiensis</name>
    <dbReference type="NCBI Taxonomy" id="442528"/>
    <lineage>
        <taxon>Bacteria</taxon>
        <taxon>Bacillati</taxon>
        <taxon>Bacillota</taxon>
        <taxon>Bacilli</taxon>
        <taxon>Bacillales</taxon>
        <taxon>Sporolactobacillaceae</taxon>
        <taxon>Scopulibacillus</taxon>
    </lineage>
</organism>
<proteinExistence type="inferred from homology"/>
<dbReference type="SUPFAM" id="SSF52833">
    <property type="entry name" value="Thioredoxin-like"/>
    <property type="match status" value="1"/>
</dbReference>
<dbReference type="Pfam" id="PF13462">
    <property type="entry name" value="Thioredoxin_4"/>
    <property type="match status" value="1"/>
</dbReference>
<evidence type="ECO:0000256" key="5">
    <source>
        <dbReference type="ARBA" id="ARBA00023284"/>
    </source>
</evidence>
<evidence type="ECO:0000313" key="9">
    <source>
        <dbReference type="EMBL" id="TCP19982.1"/>
    </source>
</evidence>
<evidence type="ECO:0000256" key="1">
    <source>
        <dbReference type="ARBA" id="ARBA00005791"/>
    </source>
</evidence>
<dbReference type="PANTHER" id="PTHR13887">
    <property type="entry name" value="GLUTATHIONE S-TRANSFERASE KAPPA"/>
    <property type="match status" value="1"/>
</dbReference>
<keyword evidence="7" id="KW-1133">Transmembrane helix</keyword>
<feature type="transmembrane region" description="Helical" evidence="7">
    <location>
        <begin position="29"/>
        <end position="49"/>
    </location>
</feature>
<keyword evidence="10" id="KW-1185">Reference proteome</keyword>
<evidence type="ECO:0000256" key="4">
    <source>
        <dbReference type="ARBA" id="ARBA00023157"/>
    </source>
</evidence>
<dbReference type="AlphaFoldDB" id="A0A4R2NFP0"/>
<evidence type="ECO:0000313" key="10">
    <source>
        <dbReference type="Proteomes" id="UP000295416"/>
    </source>
</evidence>
<feature type="region of interest" description="Disordered" evidence="6">
    <location>
        <begin position="58"/>
        <end position="79"/>
    </location>
</feature>
<dbReference type="GO" id="GO:0016491">
    <property type="term" value="F:oxidoreductase activity"/>
    <property type="evidence" value="ECO:0007669"/>
    <property type="project" value="UniProtKB-KW"/>
</dbReference>
<feature type="domain" description="Thioredoxin-like fold" evidence="8">
    <location>
        <begin position="78"/>
        <end position="245"/>
    </location>
</feature>
<dbReference type="EMBL" id="SLXK01000056">
    <property type="protein sequence ID" value="TCP19982.1"/>
    <property type="molecule type" value="Genomic_DNA"/>
</dbReference>
<keyword evidence="3" id="KW-0560">Oxidoreductase</keyword>
<feature type="compositionally biased region" description="Polar residues" evidence="6">
    <location>
        <begin position="58"/>
        <end position="71"/>
    </location>
</feature>
<keyword evidence="2" id="KW-0732">Signal</keyword>
<comment type="caution">
    <text evidence="9">The sequence shown here is derived from an EMBL/GenBank/DDBJ whole genome shotgun (WGS) entry which is preliminary data.</text>
</comment>
<reference evidence="9 10" key="1">
    <citation type="submission" date="2019-03" db="EMBL/GenBank/DDBJ databases">
        <title>Genomic Encyclopedia of Type Strains, Phase IV (KMG-IV): sequencing the most valuable type-strain genomes for metagenomic binning, comparative biology and taxonomic classification.</title>
        <authorList>
            <person name="Goeker M."/>
        </authorList>
    </citation>
    <scope>NUCLEOTIDE SEQUENCE [LARGE SCALE GENOMIC DNA]</scope>
    <source>
        <strain evidence="9 10">DSM 19377</strain>
    </source>
</reference>
<gene>
    <name evidence="9" type="ORF">EV207_15618</name>
</gene>
<name>A0A4R2NFP0_9BACL</name>
<protein>
    <submittedName>
        <fullName evidence="9">Protein-disulfide isomerase</fullName>
    </submittedName>
</protein>
<evidence type="ECO:0000256" key="6">
    <source>
        <dbReference type="SAM" id="MobiDB-lite"/>
    </source>
</evidence>
<keyword evidence="7" id="KW-0472">Membrane</keyword>
<keyword evidence="7" id="KW-0812">Transmembrane</keyword>
<accession>A0A4R2NFP0</accession>
<feature type="compositionally biased region" description="Basic and acidic residues" evidence="6">
    <location>
        <begin position="1"/>
        <end position="21"/>
    </location>
</feature>
<sequence length="257" mass="29263">MSKKHEQILKEKRRRERDEQKRKRKQRQIVVISTVLVVVLVLAIVTIIFQNQEDGGQAVNRNGGSSGQETTAKIDYSGQPSIGKSSAPVKIAEFGDYKCIYCKKFEETVFPKLKKDFIDKGKVQFYFINFPIIDKSSQLAANAGEAVYHQDPIAFWNFHKTLYEKQGDEREDWVTKELLTNIAKKTVPSLDVKKFQASLKDNAYQNDVIDDYNMAKSLGITSTPSLFINGQQVSPFDYNKIKETIREAATNKGPNNE</sequence>
<dbReference type="Proteomes" id="UP000295416">
    <property type="component" value="Unassembled WGS sequence"/>
</dbReference>
<feature type="region of interest" description="Disordered" evidence="6">
    <location>
        <begin position="1"/>
        <end position="23"/>
    </location>
</feature>
<dbReference type="GO" id="GO:0016853">
    <property type="term" value="F:isomerase activity"/>
    <property type="evidence" value="ECO:0007669"/>
    <property type="project" value="UniProtKB-KW"/>
</dbReference>
<dbReference type="Gene3D" id="3.40.30.10">
    <property type="entry name" value="Glutaredoxin"/>
    <property type="match status" value="1"/>
</dbReference>
<dbReference type="PANTHER" id="PTHR13887:SF14">
    <property type="entry name" value="DISULFIDE BOND FORMATION PROTEIN D"/>
    <property type="match status" value="1"/>
</dbReference>
<evidence type="ECO:0000256" key="2">
    <source>
        <dbReference type="ARBA" id="ARBA00022729"/>
    </source>
</evidence>
<comment type="similarity">
    <text evidence="1">Belongs to the thioredoxin family. DsbA subfamily.</text>
</comment>
<dbReference type="OrthoDB" id="117402at2"/>